<protein>
    <submittedName>
        <fullName evidence="4">Uncharacterized protein LOC114341398</fullName>
    </submittedName>
</protein>
<gene>
    <name evidence="4" type="primary">LOC114341398</name>
</gene>
<evidence type="ECO:0000256" key="1">
    <source>
        <dbReference type="SAM" id="SignalP"/>
    </source>
</evidence>
<keyword evidence="1" id="KW-0732">Signal</keyword>
<accession>A0A6P7GPM1</accession>
<dbReference type="AlphaFoldDB" id="A0A6P7GPM1"/>
<evidence type="ECO:0000313" key="4">
    <source>
        <dbReference type="RefSeq" id="XP_028147992.1"/>
    </source>
</evidence>
<dbReference type="OrthoDB" id="6575720at2759"/>
<proteinExistence type="predicted"/>
<dbReference type="InParanoid" id="A0A6P7GPM1"/>
<dbReference type="EnsemblMetazoa" id="XM_028292191.2">
    <property type="protein sequence ID" value="XP_028147992.1"/>
    <property type="gene ID" value="LOC114341398"/>
</dbReference>
<feature type="chain" id="PRO_5027813378" evidence="1">
    <location>
        <begin position="22"/>
        <end position="227"/>
    </location>
</feature>
<reference evidence="2" key="2">
    <citation type="submission" date="2025-05" db="UniProtKB">
        <authorList>
            <consortium name="EnsemblMetazoa"/>
        </authorList>
    </citation>
    <scope>IDENTIFICATION</scope>
</reference>
<dbReference type="Proteomes" id="UP001652700">
    <property type="component" value="Unplaced"/>
</dbReference>
<name>A0A6P7GPM1_DIAVI</name>
<reference evidence="4" key="1">
    <citation type="submission" date="2025-04" db="UniProtKB">
        <authorList>
            <consortium name="RefSeq"/>
        </authorList>
    </citation>
    <scope>IDENTIFICATION</scope>
    <source>
        <tissue evidence="4">Whole insect</tissue>
    </source>
</reference>
<dbReference type="RefSeq" id="XP_028147992.1">
    <property type="nucleotide sequence ID" value="XM_028292191.1"/>
</dbReference>
<dbReference type="GeneID" id="114341398"/>
<sequence length="227" mass="25769">MIRNLLVLLFLIFHQLLPVYTSEENFNVFDKIKSGFKMAGDFFSMDHAAKVANLVSNALGSKPSPPKHTEGTNNIFSGFLRLFGFENKQISAIAVNAIILIAQLIGTSLNPPSKIEPKQMKEDTPFDWMLNNSVISNLLSDTQDQKLPDKVIDYVTDRSLDEETGCVQLLLCKMKPFIKEMQRALRERGKRKLKGYGILFEYFPSAEVIADNGDRCDEKYYYCTIPI</sequence>
<evidence type="ECO:0000313" key="2">
    <source>
        <dbReference type="EnsemblMetazoa" id="XP_028147992.1"/>
    </source>
</evidence>
<dbReference type="KEGG" id="dvv:114341398"/>
<organism evidence="4">
    <name type="scientific">Diabrotica virgifera virgifera</name>
    <name type="common">western corn rootworm</name>
    <dbReference type="NCBI Taxonomy" id="50390"/>
    <lineage>
        <taxon>Eukaryota</taxon>
        <taxon>Metazoa</taxon>
        <taxon>Ecdysozoa</taxon>
        <taxon>Arthropoda</taxon>
        <taxon>Hexapoda</taxon>
        <taxon>Insecta</taxon>
        <taxon>Pterygota</taxon>
        <taxon>Neoptera</taxon>
        <taxon>Endopterygota</taxon>
        <taxon>Coleoptera</taxon>
        <taxon>Polyphaga</taxon>
        <taxon>Cucujiformia</taxon>
        <taxon>Chrysomeloidea</taxon>
        <taxon>Chrysomelidae</taxon>
        <taxon>Galerucinae</taxon>
        <taxon>Diabroticina</taxon>
        <taxon>Diabroticites</taxon>
        <taxon>Diabrotica</taxon>
    </lineage>
</organism>
<evidence type="ECO:0000313" key="3">
    <source>
        <dbReference type="Proteomes" id="UP001652700"/>
    </source>
</evidence>
<keyword evidence="3" id="KW-1185">Reference proteome</keyword>
<feature type="signal peptide" evidence="1">
    <location>
        <begin position="1"/>
        <end position="21"/>
    </location>
</feature>